<dbReference type="InterPro" id="IPR050976">
    <property type="entry name" value="Snaclec"/>
</dbReference>
<dbReference type="PROSITE" id="PS01180">
    <property type="entry name" value="CUB"/>
    <property type="match status" value="1"/>
</dbReference>
<comment type="caution">
    <text evidence="2">Lacks conserved residue(s) required for the propagation of feature annotation.</text>
</comment>
<keyword evidence="5" id="KW-1185">Reference proteome</keyword>
<evidence type="ECO:0000256" key="1">
    <source>
        <dbReference type="ARBA" id="ARBA00023157"/>
    </source>
</evidence>
<dbReference type="PANTHER" id="PTHR22991">
    <property type="entry name" value="PROTEIN CBG13490"/>
    <property type="match status" value="1"/>
</dbReference>
<reference evidence="4" key="1">
    <citation type="submission" date="2023-10" db="EMBL/GenBank/DDBJ databases">
        <title>Genome assembly of Pristionchus species.</title>
        <authorList>
            <person name="Yoshida K."/>
            <person name="Sommer R.J."/>
        </authorList>
    </citation>
    <scope>NUCLEOTIDE SEQUENCE</scope>
    <source>
        <strain evidence="4">RS0144</strain>
    </source>
</reference>
<dbReference type="EMBL" id="BTSX01000004">
    <property type="protein sequence ID" value="GMS97252.1"/>
    <property type="molecule type" value="Genomic_DNA"/>
</dbReference>
<comment type="caution">
    <text evidence="4">The sequence shown here is derived from an EMBL/GenBank/DDBJ whole genome shotgun (WGS) entry which is preliminary data.</text>
</comment>
<protein>
    <recommendedName>
        <fullName evidence="3">CUB domain-containing protein</fullName>
    </recommendedName>
</protein>
<evidence type="ECO:0000256" key="2">
    <source>
        <dbReference type="PROSITE-ProRule" id="PRU00059"/>
    </source>
</evidence>
<dbReference type="SUPFAM" id="SSF56436">
    <property type="entry name" value="C-type lectin-like"/>
    <property type="match status" value="1"/>
</dbReference>
<dbReference type="InterPro" id="IPR000859">
    <property type="entry name" value="CUB_dom"/>
</dbReference>
<accession>A0AAV5TSQ4</accession>
<feature type="domain" description="CUB" evidence="3">
    <location>
        <begin position="52"/>
        <end position="181"/>
    </location>
</feature>
<dbReference type="InterPro" id="IPR018378">
    <property type="entry name" value="C-type_lectin_CS"/>
</dbReference>
<proteinExistence type="predicted"/>
<evidence type="ECO:0000313" key="4">
    <source>
        <dbReference type="EMBL" id="GMS97252.1"/>
    </source>
</evidence>
<dbReference type="PANTHER" id="PTHR22991:SF40">
    <property type="entry name" value="PROTEIN CBG13490"/>
    <property type="match status" value="1"/>
</dbReference>
<organism evidence="4 5">
    <name type="scientific">Pristionchus entomophagus</name>
    <dbReference type="NCBI Taxonomy" id="358040"/>
    <lineage>
        <taxon>Eukaryota</taxon>
        <taxon>Metazoa</taxon>
        <taxon>Ecdysozoa</taxon>
        <taxon>Nematoda</taxon>
        <taxon>Chromadorea</taxon>
        <taxon>Rhabditida</taxon>
        <taxon>Rhabditina</taxon>
        <taxon>Diplogasteromorpha</taxon>
        <taxon>Diplogasteroidea</taxon>
        <taxon>Neodiplogasteridae</taxon>
        <taxon>Pristionchus</taxon>
    </lineage>
</organism>
<name>A0AAV5TSQ4_9BILA</name>
<dbReference type="Proteomes" id="UP001432027">
    <property type="component" value="Unassembled WGS sequence"/>
</dbReference>
<dbReference type="SUPFAM" id="SSF49854">
    <property type="entry name" value="Spermadhesin, CUB domain"/>
    <property type="match status" value="1"/>
</dbReference>
<dbReference type="InterPro" id="IPR016187">
    <property type="entry name" value="CTDL_fold"/>
</dbReference>
<dbReference type="Gene3D" id="2.60.120.290">
    <property type="entry name" value="Spermadhesin, CUB domain"/>
    <property type="match status" value="1"/>
</dbReference>
<dbReference type="PROSITE" id="PS00615">
    <property type="entry name" value="C_TYPE_LECTIN_1"/>
    <property type="match status" value="1"/>
</dbReference>
<gene>
    <name evidence="4" type="ORF">PENTCL1PPCAC_19427</name>
</gene>
<evidence type="ECO:0000259" key="3">
    <source>
        <dbReference type="PROSITE" id="PS01180"/>
    </source>
</evidence>
<evidence type="ECO:0000313" key="5">
    <source>
        <dbReference type="Proteomes" id="UP001432027"/>
    </source>
</evidence>
<keyword evidence="1" id="KW-1015">Disulfide bond</keyword>
<dbReference type="InterPro" id="IPR035914">
    <property type="entry name" value="Sperma_CUB_dom_sf"/>
</dbReference>
<dbReference type="AlphaFoldDB" id="A0AAV5TSQ4"/>
<sequence>MGTVDGHGSCLAMDTFAMTGEWMNVDCSSKLAVACARPANPRPTCTSGPWKEGEVVKTNALMLNLSEIMQTYSPGYPYDASVPCDYFLSVAAGKRVQVEVDFVSIQDNNQTNPKVLLLEANSCCDHLLLSDDMLGGNIVANLTGEITDETYTTQSSNFMRVSWLPNKGVNVRGMMVSVPEKKK</sequence>